<evidence type="ECO:0000256" key="2">
    <source>
        <dbReference type="ARBA" id="ARBA00004141"/>
    </source>
</evidence>
<evidence type="ECO:0000256" key="8">
    <source>
        <dbReference type="ARBA" id="ARBA00022989"/>
    </source>
</evidence>
<evidence type="ECO:0000256" key="5">
    <source>
        <dbReference type="ARBA" id="ARBA00022692"/>
    </source>
</evidence>
<feature type="transmembrane region" description="Helical" evidence="11">
    <location>
        <begin position="91"/>
        <end position="111"/>
    </location>
</feature>
<dbReference type="InterPro" id="IPR036034">
    <property type="entry name" value="PDZ_sf"/>
</dbReference>
<name>A0A1G2FZF7_9BACT</name>
<dbReference type="AlphaFoldDB" id="A0A1G2FZF7"/>
<keyword evidence="4" id="KW-0645">Protease</keyword>
<proteinExistence type="inferred from homology"/>
<protein>
    <recommendedName>
        <fullName evidence="12">PDZ domain-containing protein</fullName>
    </recommendedName>
</protein>
<dbReference type="InterPro" id="IPR001478">
    <property type="entry name" value="PDZ"/>
</dbReference>
<keyword evidence="7" id="KW-0862">Zinc</keyword>
<evidence type="ECO:0000259" key="12">
    <source>
        <dbReference type="SMART" id="SM00228"/>
    </source>
</evidence>
<dbReference type="GO" id="GO:0016020">
    <property type="term" value="C:membrane"/>
    <property type="evidence" value="ECO:0007669"/>
    <property type="project" value="UniProtKB-SubCell"/>
</dbReference>
<sequence>MLFAVFLFLVVFSLLVLTHEFGHFIVAKKSGVQVEEFGFGFPPRLFGVKKGETLYSLNLLPLGGFVRLEGEEDIAGGPRSFAAQSAGKRSFIIVAGVVANVITAFMLFSLVHWLGSPIIIQDDTPLPAGVRDIVVRVVEVFPHSPAAEHGLMFGDVIYAFSAKDQRVFIHSMKQVQDFIDAHKGEEITVVIKRGKEIENVLIVPRENPPQGEGAIGIAMLQTGLVSAPWYEALFLGLKTTLVSLGAIVRFLGTFFLSLFGGSPIDGGIAGPVGIATIVVDTERLGLSYLFQLVALLSVNLAVLNVLPIPALDGGRLFFILIEKIRGAPLAPHIPRIIHSIGFIVLIGLLLIVTYWDVVRFL</sequence>
<dbReference type="PANTHER" id="PTHR42837:SF2">
    <property type="entry name" value="MEMBRANE METALLOPROTEASE ARASP2, CHLOROPLASTIC-RELATED"/>
    <property type="match status" value="1"/>
</dbReference>
<gene>
    <name evidence="13" type="ORF">A2W41_02650</name>
</gene>
<comment type="subcellular location">
    <subcellularLocation>
        <location evidence="2">Membrane</location>
        <topology evidence="2">Multi-pass membrane protein</topology>
    </subcellularLocation>
</comment>
<keyword evidence="10 11" id="KW-0472">Membrane</keyword>
<feature type="transmembrane region" description="Helical" evidence="11">
    <location>
        <begin position="332"/>
        <end position="355"/>
    </location>
</feature>
<reference evidence="13 14" key="1">
    <citation type="journal article" date="2016" name="Nat. Commun.">
        <title>Thousands of microbial genomes shed light on interconnected biogeochemical processes in an aquifer system.</title>
        <authorList>
            <person name="Anantharaman K."/>
            <person name="Brown C.T."/>
            <person name="Hug L.A."/>
            <person name="Sharon I."/>
            <person name="Castelle C.J."/>
            <person name="Probst A.J."/>
            <person name="Thomas B.C."/>
            <person name="Singh A."/>
            <person name="Wilkins M.J."/>
            <person name="Karaoz U."/>
            <person name="Brodie E.L."/>
            <person name="Williams K.H."/>
            <person name="Hubbard S.S."/>
            <person name="Banfield J.F."/>
        </authorList>
    </citation>
    <scope>NUCLEOTIDE SEQUENCE [LARGE SCALE GENOMIC DNA]</scope>
</reference>
<accession>A0A1G2FZF7</accession>
<evidence type="ECO:0000256" key="7">
    <source>
        <dbReference type="ARBA" id="ARBA00022833"/>
    </source>
</evidence>
<keyword evidence="9" id="KW-0482">Metalloprotease</keyword>
<evidence type="ECO:0000256" key="10">
    <source>
        <dbReference type="ARBA" id="ARBA00023136"/>
    </source>
</evidence>
<dbReference type="SMART" id="SM00228">
    <property type="entry name" value="PDZ"/>
    <property type="match status" value="1"/>
</dbReference>
<dbReference type="CDD" id="cd06163">
    <property type="entry name" value="S2P-M50_PDZ_RseP-like"/>
    <property type="match status" value="1"/>
</dbReference>
<evidence type="ECO:0000256" key="6">
    <source>
        <dbReference type="ARBA" id="ARBA00022801"/>
    </source>
</evidence>
<evidence type="ECO:0000256" key="4">
    <source>
        <dbReference type="ARBA" id="ARBA00022670"/>
    </source>
</evidence>
<evidence type="ECO:0000256" key="11">
    <source>
        <dbReference type="SAM" id="Phobius"/>
    </source>
</evidence>
<evidence type="ECO:0000256" key="1">
    <source>
        <dbReference type="ARBA" id="ARBA00001947"/>
    </source>
</evidence>
<dbReference type="PANTHER" id="PTHR42837">
    <property type="entry name" value="REGULATOR OF SIGMA-E PROTEASE RSEP"/>
    <property type="match status" value="1"/>
</dbReference>
<comment type="similarity">
    <text evidence="3">Belongs to the peptidase M50B family.</text>
</comment>
<comment type="caution">
    <text evidence="13">The sequence shown here is derived from an EMBL/GenBank/DDBJ whole genome shotgun (WGS) entry which is preliminary data.</text>
</comment>
<feature type="transmembrane region" description="Helical" evidence="11">
    <location>
        <begin position="288"/>
        <end position="311"/>
    </location>
</feature>
<dbReference type="GO" id="GO:0004222">
    <property type="term" value="F:metalloendopeptidase activity"/>
    <property type="evidence" value="ECO:0007669"/>
    <property type="project" value="InterPro"/>
</dbReference>
<comment type="cofactor">
    <cofactor evidence="1">
        <name>Zn(2+)</name>
        <dbReference type="ChEBI" id="CHEBI:29105"/>
    </cofactor>
</comment>
<dbReference type="InterPro" id="IPR004387">
    <property type="entry name" value="Pept_M50_Zn"/>
</dbReference>
<dbReference type="Gene3D" id="2.30.42.10">
    <property type="match status" value="1"/>
</dbReference>
<evidence type="ECO:0000256" key="9">
    <source>
        <dbReference type="ARBA" id="ARBA00023049"/>
    </source>
</evidence>
<evidence type="ECO:0000313" key="14">
    <source>
        <dbReference type="Proteomes" id="UP000176700"/>
    </source>
</evidence>
<keyword evidence="8 11" id="KW-1133">Transmembrane helix</keyword>
<feature type="domain" description="PDZ" evidence="12">
    <location>
        <begin position="124"/>
        <end position="195"/>
    </location>
</feature>
<dbReference type="Proteomes" id="UP000176700">
    <property type="component" value="Unassembled WGS sequence"/>
</dbReference>
<dbReference type="GO" id="GO:0006508">
    <property type="term" value="P:proteolysis"/>
    <property type="evidence" value="ECO:0007669"/>
    <property type="project" value="UniProtKB-KW"/>
</dbReference>
<dbReference type="EMBL" id="MHNI01000012">
    <property type="protein sequence ID" value="OGZ42988.1"/>
    <property type="molecule type" value="Genomic_DNA"/>
</dbReference>
<evidence type="ECO:0000313" key="13">
    <source>
        <dbReference type="EMBL" id="OGZ42988.1"/>
    </source>
</evidence>
<dbReference type="Pfam" id="PF02163">
    <property type="entry name" value="Peptidase_M50"/>
    <property type="match status" value="1"/>
</dbReference>
<evidence type="ECO:0000256" key="3">
    <source>
        <dbReference type="ARBA" id="ARBA00007931"/>
    </source>
</evidence>
<dbReference type="InterPro" id="IPR008915">
    <property type="entry name" value="Peptidase_M50"/>
</dbReference>
<keyword evidence="6" id="KW-0378">Hydrolase</keyword>
<organism evidence="13 14">
    <name type="scientific">Candidatus Ryanbacteria bacterium RIFCSPHIGHO2_01_45_13</name>
    <dbReference type="NCBI Taxonomy" id="1802112"/>
    <lineage>
        <taxon>Bacteria</taxon>
        <taxon>Candidatus Ryaniibacteriota</taxon>
    </lineage>
</organism>
<keyword evidence="5 11" id="KW-0812">Transmembrane</keyword>
<dbReference type="SUPFAM" id="SSF50156">
    <property type="entry name" value="PDZ domain-like"/>
    <property type="match status" value="1"/>
</dbReference>